<proteinExistence type="predicted"/>
<evidence type="ECO:0000313" key="7">
    <source>
        <dbReference type="EMBL" id="RHZ24509.1"/>
    </source>
</evidence>
<evidence type="ECO:0000313" key="3">
    <source>
        <dbReference type="EMBL" id="RHY11494.1"/>
    </source>
</evidence>
<dbReference type="PANTHER" id="PTHR24198:SF165">
    <property type="entry name" value="ANKYRIN REPEAT-CONTAINING PROTEIN-RELATED"/>
    <property type="match status" value="1"/>
</dbReference>
<evidence type="ECO:0000313" key="11">
    <source>
        <dbReference type="Proteomes" id="UP000266643"/>
    </source>
</evidence>
<dbReference type="Proteomes" id="UP000266239">
    <property type="component" value="Unassembled WGS sequence"/>
</dbReference>
<sequence length="377" mass="40555">MALQYCLDTTLRTGMGKKRPSKTSQHHGVEEFDFVAAGHQGEADGDEDNLGSALLDIIKAVDVDRLRTVAGAGTSFECLLVIMNWMHKWQQEYECIMSSLTLYTETLSRNLDDNEAQEDTAGEIKEIEDEGVQVLAGFEKIALALLRSDSFVPIDLLDDMGWTLLMQAANCGAASFVHALVHDFDADIEKRQHNHSLGTPALARAIDAGHVDVLGDLCNAAMANAVFKYKCDDDEAADDEVHTPLTLACRGGHENIVSFLLGQGTVDVNLKLPDSEDSALHIAVCFDMEAIVKLLLQHPTTDINATNAQGYTAAFGCSNAALVDTLLSHGLDSTIEGFQGETLLDMALALGDEDVATIVCTRLEADALAAVATNQSS</sequence>
<dbReference type="Pfam" id="PF12796">
    <property type="entry name" value="Ank_2"/>
    <property type="match status" value="1"/>
</dbReference>
<keyword evidence="1" id="KW-0677">Repeat</keyword>
<dbReference type="InterPro" id="IPR036770">
    <property type="entry name" value="Ankyrin_rpt-contain_sf"/>
</dbReference>
<evidence type="ECO:0000313" key="4">
    <source>
        <dbReference type="EMBL" id="RHY18891.1"/>
    </source>
</evidence>
<evidence type="ECO:0000313" key="5">
    <source>
        <dbReference type="EMBL" id="RHY53528.1"/>
    </source>
</evidence>
<gene>
    <name evidence="4" type="ORF">DYB25_007632</name>
    <name evidence="7" type="ORF">DYB26_014090</name>
    <name evidence="5" type="ORF">DYB30_002112</name>
    <name evidence="3" type="ORF">DYB36_008582</name>
    <name evidence="6" type="ORF">DYB38_002868</name>
</gene>
<reference evidence="8 9" key="1">
    <citation type="submission" date="2018-08" db="EMBL/GenBank/DDBJ databases">
        <title>Aphanomyces genome sequencing and annotation.</title>
        <authorList>
            <person name="Minardi D."/>
            <person name="Oidtmann B."/>
            <person name="Van Der Giezen M."/>
            <person name="Studholme D.J."/>
        </authorList>
    </citation>
    <scope>NUCLEOTIDE SEQUENCE [LARGE SCALE GENOMIC DNA]</scope>
    <source>
        <strain evidence="5 11">D2</strain>
        <strain evidence="7 12">FDL457</strain>
        <strain evidence="3 8">Kv</strain>
        <strain evidence="6 9">SA</strain>
        <strain evidence="4 10">Yx</strain>
    </source>
</reference>
<evidence type="ECO:0000256" key="2">
    <source>
        <dbReference type="ARBA" id="ARBA00023043"/>
    </source>
</evidence>
<accession>A0A397BIL5</accession>
<dbReference type="Proteomes" id="UP000265716">
    <property type="component" value="Unassembled WGS sequence"/>
</dbReference>
<dbReference type="EMBL" id="QUTA01004658">
    <property type="protein sequence ID" value="RHY18891.1"/>
    <property type="molecule type" value="Genomic_DNA"/>
</dbReference>
<dbReference type="Proteomes" id="UP000266643">
    <property type="component" value="Unassembled WGS sequence"/>
</dbReference>
<evidence type="ECO:0000313" key="10">
    <source>
        <dbReference type="Proteomes" id="UP000266239"/>
    </source>
</evidence>
<evidence type="ECO:0000313" key="9">
    <source>
        <dbReference type="Proteomes" id="UP000265716"/>
    </source>
</evidence>
<dbReference type="PANTHER" id="PTHR24198">
    <property type="entry name" value="ANKYRIN REPEAT AND PROTEIN KINASE DOMAIN-CONTAINING PROTEIN"/>
    <property type="match status" value="1"/>
</dbReference>
<dbReference type="AlphaFoldDB" id="A0A397BIL5"/>
<evidence type="ECO:0000313" key="6">
    <source>
        <dbReference type="EMBL" id="RHY56616.1"/>
    </source>
</evidence>
<name>A0A397BIL5_APHAT</name>
<dbReference type="EMBL" id="QUSZ01005035">
    <property type="protein sequence ID" value="RHY11494.1"/>
    <property type="molecule type" value="Genomic_DNA"/>
</dbReference>
<dbReference type="EMBL" id="QUTD01006768">
    <property type="protein sequence ID" value="RHY53528.1"/>
    <property type="molecule type" value="Genomic_DNA"/>
</dbReference>
<comment type="caution">
    <text evidence="4">The sequence shown here is derived from an EMBL/GenBank/DDBJ whole genome shotgun (WGS) entry which is preliminary data.</text>
</comment>
<protein>
    <submittedName>
        <fullName evidence="4">Uncharacterized protein</fullName>
    </submittedName>
</protein>
<evidence type="ECO:0000313" key="12">
    <source>
        <dbReference type="Proteomes" id="UP000286510"/>
    </source>
</evidence>
<dbReference type="SMART" id="SM00248">
    <property type="entry name" value="ANK"/>
    <property type="match status" value="4"/>
</dbReference>
<dbReference type="Proteomes" id="UP000265427">
    <property type="component" value="Unassembled WGS sequence"/>
</dbReference>
<dbReference type="EMBL" id="QUTF01012260">
    <property type="protein sequence ID" value="RHZ24509.1"/>
    <property type="molecule type" value="Genomic_DNA"/>
</dbReference>
<evidence type="ECO:0000313" key="8">
    <source>
        <dbReference type="Proteomes" id="UP000265427"/>
    </source>
</evidence>
<evidence type="ECO:0000256" key="1">
    <source>
        <dbReference type="ARBA" id="ARBA00022737"/>
    </source>
</evidence>
<dbReference type="EMBL" id="QUTC01005660">
    <property type="protein sequence ID" value="RHY56616.1"/>
    <property type="molecule type" value="Genomic_DNA"/>
</dbReference>
<keyword evidence="2" id="KW-0040">ANK repeat</keyword>
<dbReference type="VEuPathDB" id="FungiDB:H257_12118"/>
<organism evidence="4 10">
    <name type="scientific">Aphanomyces astaci</name>
    <name type="common">Crayfish plague agent</name>
    <dbReference type="NCBI Taxonomy" id="112090"/>
    <lineage>
        <taxon>Eukaryota</taxon>
        <taxon>Sar</taxon>
        <taxon>Stramenopiles</taxon>
        <taxon>Oomycota</taxon>
        <taxon>Saprolegniomycetes</taxon>
        <taxon>Saprolegniales</taxon>
        <taxon>Verrucalvaceae</taxon>
        <taxon>Aphanomyces</taxon>
    </lineage>
</organism>
<dbReference type="SUPFAM" id="SSF48403">
    <property type="entry name" value="Ankyrin repeat"/>
    <property type="match status" value="1"/>
</dbReference>
<dbReference type="InterPro" id="IPR002110">
    <property type="entry name" value="Ankyrin_rpt"/>
</dbReference>
<dbReference type="Gene3D" id="1.25.40.20">
    <property type="entry name" value="Ankyrin repeat-containing domain"/>
    <property type="match status" value="2"/>
</dbReference>
<dbReference type="Proteomes" id="UP000286510">
    <property type="component" value="Unassembled WGS sequence"/>
</dbReference>